<evidence type="ECO:0000256" key="33">
    <source>
        <dbReference type="ARBA" id="ARBA00074134"/>
    </source>
</evidence>
<keyword evidence="6" id="KW-1003">Cell membrane</keyword>
<keyword evidence="7" id="KW-0597">Phosphoprotein</keyword>
<dbReference type="SMART" id="SM00409">
    <property type="entry name" value="IG"/>
    <property type="match status" value="1"/>
</dbReference>
<dbReference type="InterPro" id="IPR015943">
    <property type="entry name" value="WD40/YVTN_repeat-like_dom_sf"/>
</dbReference>
<feature type="compositionally biased region" description="Pro residues" evidence="39">
    <location>
        <begin position="770"/>
        <end position="782"/>
    </location>
</feature>
<evidence type="ECO:0000256" key="1">
    <source>
        <dbReference type="ARBA" id="ARBA00004251"/>
    </source>
</evidence>
<dbReference type="Pfam" id="PF01403">
    <property type="entry name" value="Sema"/>
    <property type="match status" value="1"/>
</dbReference>
<dbReference type="GO" id="GO:0042645">
    <property type="term" value="C:mitochondrial nucleoid"/>
    <property type="evidence" value="ECO:0007669"/>
    <property type="project" value="UniProtKB-SubCell"/>
</dbReference>
<evidence type="ECO:0000256" key="23">
    <source>
        <dbReference type="ARBA" id="ARBA00023157"/>
    </source>
</evidence>
<keyword evidence="16" id="KW-0067">ATP-binding</keyword>
<evidence type="ECO:0000256" key="27">
    <source>
        <dbReference type="ARBA" id="ARBA00023319"/>
    </source>
</evidence>
<evidence type="ECO:0000259" key="41">
    <source>
        <dbReference type="PROSITE" id="PS50835"/>
    </source>
</evidence>
<reference evidence="45" key="1">
    <citation type="journal article" date="2019" name="IScience">
        <title>Narwhal Genome Reveals Long-Term Low Genetic Diversity despite Current Large Abundance Size.</title>
        <authorList>
            <person name="Westbury M.V."/>
            <person name="Petersen B."/>
            <person name="Garde E."/>
            <person name="Heide-Jorgensen M.P."/>
            <person name="Lorenzen E.D."/>
        </authorList>
    </citation>
    <scope>NUCLEOTIDE SEQUENCE [LARGE SCALE GENOMIC DNA]</scope>
</reference>
<evidence type="ECO:0000256" key="32">
    <source>
        <dbReference type="ARBA" id="ARBA00062115"/>
    </source>
</evidence>
<accession>A0A4V5PAG6</accession>
<dbReference type="Gene3D" id="2.130.10.10">
    <property type="entry name" value="YVTN repeat-like/Quinoprotein amine dehydrogenase"/>
    <property type="match status" value="1"/>
</dbReference>
<keyword evidence="13" id="KW-0999">Mitochondrion inner membrane</keyword>
<evidence type="ECO:0000256" key="20">
    <source>
        <dbReference type="ARBA" id="ARBA00023121"/>
    </source>
</evidence>
<dbReference type="PANTHER" id="PTHR11036:SF17">
    <property type="entry name" value="SEMAPHORIN-4G"/>
    <property type="match status" value="1"/>
</dbReference>
<dbReference type="InterPro" id="IPR007110">
    <property type="entry name" value="Ig-like_dom"/>
</dbReference>
<keyword evidence="8" id="KW-0812">Transmembrane</keyword>
<comment type="catalytic activity">
    <reaction evidence="29">
        <text>ATP + H2O = ADP + phosphate + H(+)</text>
        <dbReference type="Rhea" id="RHEA:13065"/>
        <dbReference type="ChEBI" id="CHEBI:15377"/>
        <dbReference type="ChEBI" id="CHEBI:15378"/>
        <dbReference type="ChEBI" id="CHEBI:30616"/>
        <dbReference type="ChEBI" id="CHEBI:43474"/>
        <dbReference type="ChEBI" id="CHEBI:456216"/>
        <dbReference type="EC" id="5.6.2.3"/>
    </reaction>
</comment>
<comment type="similarity">
    <text evidence="4">Belongs to the semaphorin family.</text>
</comment>
<evidence type="ECO:0000256" key="29">
    <source>
        <dbReference type="ARBA" id="ARBA00048954"/>
    </source>
</evidence>
<sequence length="1685" mass="186031">MWGRLWPLLLSFLTATAVPGPSLRRPSRELDATPRMTIPYEELSGTQHFKGRAQNYSTLLLEEASARLLVGARGALFSLNAHNIGDGTHKEIHWEASPEMQSKCHQKGKNNQTECFNHVRFLQRLNATHLYACGTHAFQPLCAAIDAEAFTLPTSFEEGKEKCPYDPARGFTGLIIDGGLYTATRYEFRSIPDIRRSRHPHSLRTEEAPMHWLNDAEFVFSVLVRESKASAAGDDDKVYYFFTERAAEEGSGSFAQSRSSHRVARVARVCKGDLGGKKILQKKWTSFLKARLICHIPQYETLRGVCSLEADTSARTHFYAAFTLTTQWKTLEASAICRYDLAEVQAVFAGPYMEYQDGVRRWVRYEGGVPEPRPGSCITDSLRSRGYNSSQDLPSLVLDFVKLHPLMARPVVPTRGRPLLLKRSVRYTHLTGTPVTTPAGPTYDLLFLGTADGWIHKAVVLGSGMHIIEETQVFKEPQSVENLVISPTQHSLYVGAPSGVIQLSLSSCSRYHSCYDCILARDPYCGWDPGTHTCVVTTTGANRSQGSRTALIQDIERGNRGCEGNRDTGPPPPLKTRSVLRGDDVLLPCDQPSNLARALWMLNGSMGLSDGQDGYRVGVDGLLVTNTQPEHSGNYGCYAEENGLRTLLASYSLTVRPATPAPAPAPQAPAMPGAQLAPDMRLLYVLAIATLGGLCLILASSLFYVACLRRGGRGHRQKYSLGRAGRAGGSAVQLQTVSGQCSGEEDGDDGEGAGGLEGGCLQIIPGEGAPAPPPPPPPPPPAELTNGLVALPSRLRRMNGNSYVLLRQSNNGVPAGPCSFTEELSRILEKRKHTQLVEHLDESSAGLCRSRWPQCHHPLHGPMCWMVLKTDKTSASHQNHLSPVYIHVCTWKNVYQLGCRAPTPTSWCILVSTLLLDFGYPPNLPHPILPIPAPCDDLFGKSLGTGQPGEVRLLHHSLFFLNVQPLGQASEPMVKVLQGMWVLLRSGHPLRILLPLRGPWMGWRGLPRSLAVGPPRRRYRKEALAALEVPVLPVTATEIRQYLRAHGIPFQDGHSCVRAPSPFVGASKLKDETGAATSFSLFIDKTTGRFLCMTSLAEGSWEDFQASVEGRGDGAREGVLLSEAPEAEDSEEVQRIWDRAVPLWELPEPEEAQLARVMFGLTKVTDDTLKRFSVRYLRPAHSLVFPWFSPGGLGLRGLKLLGAEGQGDRVHYMETTIPQPGAFRNLFGLPLISRRDVEVVLTSRELDSLALSQSTGLPTLALPRGTACLPPVLLPYLEQFRRIVLWLGDDLRSWEAAKLFARKLNPKRCSLVRPGDQQPSPLEALNQGLNLSRILRTALPAWHKSIVSFRQLREEVLGELSNVEQAAGVRWSRFPDLNRLLKGHRKGELTVFTGPTGSGKTTFISEYALDLCTQGVNTLWGSFEISNVRLARVMLTQFAVGRLEEQLDKYDEWADRFEDLPLYFMTFHGQQSIRTVIDTMQHAVYVYDICHVVIDNLQFMMGHEQLSTDRIAAQDYIIGAFRKFATDSSCHVTLVIHPRKEDDDKELQTASIFGSAKASQEADNVLILQDRRLVTGPGKRYLQVSKNRFDGDVGVFPLEFNKSSLTFSIPPKSKARLKKIKDDNGLVAKKPSSGKKGAVPQISETHSDHAPNPNKPDLSKPSRFACKRDENARCSKGAGEKPFVK</sequence>
<dbReference type="PROSITE" id="PS50835">
    <property type="entry name" value="IG_LIKE"/>
    <property type="match status" value="1"/>
</dbReference>
<comment type="function">
    <text evidence="31">Cell surface receptor for PLXNB2. May play a role in axon guidance.</text>
</comment>
<dbReference type="InterPro" id="IPR016201">
    <property type="entry name" value="PSI"/>
</dbReference>
<keyword evidence="5" id="KW-0217">Developmental protein</keyword>
<dbReference type="GO" id="GO:0008289">
    <property type="term" value="F:lipid binding"/>
    <property type="evidence" value="ECO:0007669"/>
    <property type="project" value="UniProtKB-KW"/>
</dbReference>
<evidence type="ECO:0000256" key="6">
    <source>
        <dbReference type="ARBA" id="ARBA00022475"/>
    </source>
</evidence>
<evidence type="ECO:0000256" key="22">
    <source>
        <dbReference type="ARBA" id="ARBA00023136"/>
    </source>
</evidence>
<name>A0A4V5PAG6_MONMO</name>
<dbReference type="SUPFAM" id="SSF52540">
    <property type="entry name" value="P-loop containing nucleoside triphosphate hydrolases"/>
    <property type="match status" value="1"/>
</dbReference>
<comment type="function">
    <text evidence="30">Mitochondrial helicase involved in mtDNA replication and repair. Might have a role in mtDNA repair. Has DNA strand separation activity needed to form a processive replication fork for leading strand synthesis which is catalyzed by the formation of a replisome complex with POLG and mtSDB. Preferentially unwinds DNA substrates with pre-existing 5'-and 3'- single-stranded tails but is also active on a 5'- flap substrate. Can dissociate the invading strand of immobile or mobile D-loop DNA structures irrespective of the single strand polarity of the third strand. In addition to its DNA strand separation activity, also has DNA strand annealing, DNA strand-exchange and DNA branch migration activities.</text>
</comment>
<keyword evidence="12" id="KW-0221">Differentiation</keyword>
<evidence type="ECO:0000256" key="14">
    <source>
        <dbReference type="ARBA" id="ARBA00022801"/>
    </source>
</evidence>
<evidence type="ECO:0000256" key="25">
    <source>
        <dbReference type="ARBA" id="ARBA00023235"/>
    </source>
</evidence>
<evidence type="ECO:0000256" key="30">
    <source>
        <dbReference type="ARBA" id="ARBA00055412"/>
    </source>
</evidence>
<dbReference type="FunFam" id="3.30.1680.10:FF:000023">
    <property type="entry name" value="semaphorin-4G isoform X2"/>
    <property type="match status" value="1"/>
</dbReference>
<dbReference type="SUPFAM" id="SSF103575">
    <property type="entry name" value="Plexin repeat"/>
    <property type="match status" value="1"/>
</dbReference>
<keyword evidence="14" id="KW-0378">Hydrolase</keyword>
<evidence type="ECO:0000256" key="17">
    <source>
        <dbReference type="ARBA" id="ARBA00022902"/>
    </source>
</evidence>
<evidence type="ECO:0000256" key="26">
    <source>
        <dbReference type="ARBA" id="ARBA00023271"/>
    </source>
</evidence>
<dbReference type="PROSITE" id="PS51199">
    <property type="entry name" value="SF4_HELICASE"/>
    <property type="match status" value="1"/>
</dbReference>
<dbReference type="EC" id="5.6.2.3" evidence="28"/>
<keyword evidence="9" id="KW-0235">DNA replication</keyword>
<organism evidence="44 45">
    <name type="scientific">Monodon monoceros</name>
    <name type="common">Narwhal</name>
    <name type="synonym">Ceratodon monodon</name>
    <dbReference type="NCBI Taxonomy" id="40151"/>
    <lineage>
        <taxon>Eukaryota</taxon>
        <taxon>Metazoa</taxon>
        <taxon>Chordata</taxon>
        <taxon>Craniata</taxon>
        <taxon>Vertebrata</taxon>
        <taxon>Euteleostomi</taxon>
        <taxon>Mammalia</taxon>
        <taxon>Eutheria</taxon>
        <taxon>Laurasiatheria</taxon>
        <taxon>Artiodactyla</taxon>
        <taxon>Whippomorpha</taxon>
        <taxon>Cetacea</taxon>
        <taxon>Odontoceti</taxon>
        <taxon>Monodontidae</taxon>
        <taxon>Monodon</taxon>
    </lineage>
</organism>
<evidence type="ECO:0000256" key="7">
    <source>
        <dbReference type="ARBA" id="ARBA00022553"/>
    </source>
</evidence>
<keyword evidence="15" id="KW-0347">Helicase</keyword>
<dbReference type="GO" id="GO:0030215">
    <property type="term" value="F:semaphorin receptor binding"/>
    <property type="evidence" value="ECO:0007669"/>
    <property type="project" value="InterPro"/>
</dbReference>
<evidence type="ECO:0000256" key="34">
    <source>
        <dbReference type="ARBA" id="ARBA00074853"/>
    </source>
</evidence>
<keyword evidence="25" id="KW-0413">Isomerase</keyword>
<evidence type="ECO:0000256" key="16">
    <source>
        <dbReference type="ARBA" id="ARBA00022840"/>
    </source>
</evidence>
<dbReference type="Proteomes" id="UP000308365">
    <property type="component" value="Unassembled WGS sequence"/>
</dbReference>
<dbReference type="Gene3D" id="2.60.40.10">
    <property type="entry name" value="Immunoglobulins"/>
    <property type="match status" value="1"/>
</dbReference>
<keyword evidence="20" id="KW-0446">Lipid-binding</keyword>
<keyword evidence="11" id="KW-0547">Nucleotide-binding</keyword>
<dbReference type="GO" id="GO:0071526">
    <property type="term" value="P:semaphorin-plexin signaling pathway"/>
    <property type="evidence" value="ECO:0007669"/>
    <property type="project" value="TreeGrafter"/>
</dbReference>
<evidence type="ECO:0000256" key="37">
    <source>
        <dbReference type="ARBA" id="ARBA00079710"/>
    </source>
</evidence>
<feature type="region of interest" description="Disordered" evidence="39">
    <location>
        <begin position="1621"/>
        <end position="1685"/>
    </location>
</feature>
<feature type="domain" description="Ig-like" evidence="41">
    <location>
        <begin position="572"/>
        <end position="654"/>
    </location>
</feature>
<feature type="non-terminal residue" evidence="44">
    <location>
        <position position="1685"/>
    </location>
</feature>
<evidence type="ECO:0000256" key="3">
    <source>
        <dbReference type="ARBA" id="ARBA00004637"/>
    </source>
</evidence>
<dbReference type="FunFam" id="3.40.1360.10:FF:000008">
    <property type="entry name" value="Mitochondrial helicase twinkle"/>
    <property type="match status" value="1"/>
</dbReference>
<dbReference type="PANTHER" id="PTHR11036">
    <property type="entry name" value="SEMAPHORIN"/>
    <property type="match status" value="1"/>
</dbReference>
<dbReference type="Gene3D" id="3.40.50.300">
    <property type="entry name" value="P-loop containing nucleotide triphosphate hydrolases"/>
    <property type="match status" value="1"/>
</dbReference>
<evidence type="ECO:0000256" key="4">
    <source>
        <dbReference type="ARBA" id="ARBA00009492"/>
    </source>
</evidence>
<keyword evidence="21" id="KW-0496">Mitochondrion</keyword>
<evidence type="ECO:0000256" key="8">
    <source>
        <dbReference type="ARBA" id="ARBA00022692"/>
    </source>
</evidence>
<evidence type="ECO:0000256" key="21">
    <source>
        <dbReference type="ARBA" id="ARBA00023128"/>
    </source>
</evidence>
<dbReference type="InterPro" id="IPR007694">
    <property type="entry name" value="DNA_helicase_DnaB-like_C"/>
</dbReference>
<dbReference type="InterPro" id="IPR003599">
    <property type="entry name" value="Ig_sub"/>
</dbReference>
<keyword evidence="24" id="KW-0325">Glycoprotein</keyword>
<dbReference type="GO" id="GO:0005524">
    <property type="term" value="F:ATP binding"/>
    <property type="evidence" value="ECO:0007669"/>
    <property type="project" value="UniProtKB-KW"/>
</dbReference>
<dbReference type="InterPro" id="IPR034154">
    <property type="entry name" value="TOPRIM_DnaG/twinkle"/>
</dbReference>
<evidence type="ECO:0000256" key="12">
    <source>
        <dbReference type="ARBA" id="ARBA00022782"/>
    </source>
</evidence>
<dbReference type="InterPro" id="IPR036179">
    <property type="entry name" value="Ig-like_dom_sf"/>
</dbReference>
<comment type="subunit">
    <text evidence="32">Interacts with PLXNB2.</text>
</comment>
<dbReference type="GO" id="GO:0006264">
    <property type="term" value="P:mitochondrial DNA replication"/>
    <property type="evidence" value="ECO:0007669"/>
    <property type="project" value="UniProtKB-ARBA"/>
</dbReference>
<dbReference type="FunFam" id="3.40.50.300:FF:000845">
    <property type="entry name" value="Mitochondrial helicase twinkle"/>
    <property type="match status" value="1"/>
</dbReference>
<dbReference type="SMART" id="SM00423">
    <property type="entry name" value="PSI"/>
    <property type="match status" value="1"/>
</dbReference>
<dbReference type="GO" id="GO:0001755">
    <property type="term" value="P:neural crest cell migration"/>
    <property type="evidence" value="ECO:0007669"/>
    <property type="project" value="TreeGrafter"/>
</dbReference>
<dbReference type="SUPFAM" id="SSF48726">
    <property type="entry name" value="Immunoglobulin"/>
    <property type="match status" value="1"/>
</dbReference>
<proteinExistence type="inferred from homology"/>
<dbReference type="InterPro" id="IPR036352">
    <property type="entry name" value="Semap_dom_sf"/>
</dbReference>
<dbReference type="InterPro" id="IPR027417">
    <property type="entry name" value="P-loop_NTPase"/>
</dbReference>
<evidence type="ECO:0000256" key="2">
    <source>
        <dbReference type="ARBA" id="ARBA00004436"/>
    </source>
</evidence>
<keyword evidence="18" id="KW-0809">Transit peptide</keyword>
<dbReference type="GO" id="GO:0030335">
    <property type="term" value="P:positive regulation of cell migration"/>
    <property type="evidence" value="ECO:0007669"/>
    <property type="project" value="TreeGrafter"/>
</dbReference>
<evidence type="ECO:0000259" key="42">
    <source>
        <dbReference type="PROSITE" id="PS51004"/>
    </source>
</evidence>
<comment type="caution">
    <text evidence="38">Lacks conserved residue(s) required for the propagation of feature annotation.</text>
</comment>
<evidence type="ECO:0000256" key="31">
    <source>
        <dbReference type="ARBA" id="ARBA00058257"/>
    </source>
</evidence>
<keyword evidence="10 40" id="KW-0732">Signal</keyword>
<evidence type="ECO:0000256" key="10">
    <source>
        <dbReference type="ARBA" id="ARBA00022729"/>
    </source>
</evidence>
<evidence type="ECO:0000313" key="45">
    <source>
        <dbReference type="Proteomes" id="UP000308365"/>
    </source>
</evidence>
<keyword evidence="19" id="KW-1133">Transmembrane helix</keyword>
<comment type="caution">
    <text evidence="44">The sequence shown here is derived from an EMBL/GenBank/DDBJ whole genome shotgun (WGS) entry which is preliminary data.</text>
</comment>
<evidence type="ECO:0000259" key="43">
    <source>
        <dbReference type="PROSITE" id="PS51199"/>
    </source>
</evidence>
<dbReference type="GO" id="GO:0045499">
    <property type="term" value="F:chemorepellent activity"/>
    <property type="evidence" value="ECO:0007669"/>
    <property type="project" value="TreeGrafter"/>
</dbReference>
<evidence type="ECO:0000256" key="13">
    <source>
        <dbReference type="ARBA" id="ARBA00022792"/>
    </source>
</evidence>
<evidence type="ECO:0000256" key="40">
    <source>
        <dbReference type="SAM" id="SignalP"/>
    </source>
</evidence>
<dbReference type="Gene3D" id="3.40.1360.10">
    <property type="match status" value="1"/>
</dbReference>
<feature type="domain" description="SF4 helicase" evidence="43">
    <location>
        <begin position="1363"/>
        <end position="1614"/>
    </location>
</feature>
<keyword evidence="27" id="KW-0393">Immunoglobulin domain</keyword>
<keyword evidence="26" id="KW-1135">Mitochondrion nucleoid</keyword>
<feature type="domain" description="Sema" evidence="42">
    <location>
        <begin position="35"/>
        <end position="505"/>
    </location>
</feature>
<dbReference type="SMART" id="SM00630">
    <property type="entry name" value="Sema"/>
    <property type="match status" value="1"/>
</dbReference>
<dbReference type="Gene3D" id="3.30.1680.10">
    <property type="entry name" value="ligand-binding face of the semaphorins, domain 2"/>
    <property type="match status" value="1"/>
</dbReference>
<dbReference type="InterPro" id="IPR013783">
    <property type="entry name" value="Ig-like_fold"/>
</dbReference>
<gene>
    <name evidence="44" type="ORF">EI555_012951</name>
</gene>
<evidence type="ECO:0000256" key="24">
    <source>
        <dbReference type="ARBA" id="ARBA00023180"/>
    </source>
</evidence>
<dbReference type="SUPFAM" id="SSF101912">
    <property type="entry name" value="Sema domain"/>
    <property type="match status" value="1"/>
</dbReference>
<evidence type="ECO:0000256" key="28">
    <source>
        <dbReference type="ARBA" id="ARBA00044969"/>
    </source>
</evidence>
<evidence type="ECO:0000256" key="15">
    <source>
        <dbReference type="ARBA" id="ARBA00022806"/>
    </source>
</evidence>
<feature type="signal peptide" evidence="40">
    <location>
        <begin position="1"/>
        <end position="17"/>
    </location>
</feature>
<evidence type="ECO:0000313" key="44">
    <source>
        <dbReference type="EMBL" id="TKC47910.1"/>
    </source>
</evidence>
<evidence type="ECO:0000256" key="11">
    <source>
        <dbReference type="ARBA" id="ARBA00022741"/>
    </source>
</evidence>
<evidence type="ECO:0000256" key="9">
    <source>
        <dbReference type="ARBA" id="ARBA00022705"/>
    </source>
</evidence>
<dbReference type="CDD" id="cd01029">
    <property type="entry name" value="TOPRIM_primases"/>
    <property type="match status" value="1"/>
</dbReference>
<protein>
    <recommendedName>
        <fullName evidence="33">Semaphorin-4G</fullName>
        <ecNumber evidence="28">5.6.2.3</ecNumber>
    </recommendedName>
    <alternativeName>
        <fullName evidence="35">T7 gp4-like protein with intramitochondrial nucleoid localization</fullName>
    </alternativeName>
    <alternativeName>
        <fullName evidence="37">T7-like mitochondrial DNA helicase</fullName>
    </alternativeName>
    <alternativeName>
        <fullName evidence="34">Twinkle mtDNA helicase</fullName>
    </alternativeName>
    <alternativeName>
        <fullName evidence="36">Twinkle protein, mitochondrial</fullName>
    </alternativeName>
</protein>
<dbReference type="GO" id="GO:0005743">
    <property type="term" value="C:mitochondrial inner membrane"/>
    <property type="evidence" value="ECO:0007669"/>
    <property type="project" value="UniProtKB-SubCell"/>
</dbReference>
<dbReference type="GO" id="GO:0016787">
    <property type="term" value="F:hydrolase activity"/>
    <property type="evidence" value="ECO:0007669"/>
    <property type="project" value="UniProtKB-KW"/>
</dbReference>
<dbReference type="FunFam" id="2.130.10.10:FF:000033">
    <property type="entry name" value="Semaphorin 4B"/>
    <property type="match status" value="1"/>
</dbReference>
<dbReference type="Pfam" id="PF13481">
    <property type="entry name" value="AAA_25"/>
    <property type="match status" value="1"/>
</dbReference>
<dbReference type="InterPro" id="IPR001627">
    <property type="entry name" value="Semap_dom"/>
</dbReference>
<dbReference type="CDD" id="cd05872">
    <property type="entry name" value="Ig_Sema4B_like"/>
    <property type="match status" value="1"/>
</dbReference>
<dbReference type="FunFam" id="2.60.40.10:FF:000799">
    <property type="entry name" value="Semaphorin 4G"/>
    <property type="match status" value="1"/>
</dbReference>
<keyword evidence="17" id="KW-0524">Neurogenesis</keyword>
<dbReference type="GO" id="GO:0007411">
    <property type="term" value="P:axon guidance"/>
    <property type="evidence" value="ECO:0007669"/>
    <property type="project" value="TreeGrafter"/>
</dbReference>
<dbReference type="CDD" id="cd01122">
    <property type="entry name" value="Twinkle_C"/>
    <property type="match status" value="1"/>
</dbReference>
<feature type="chain" id="PRO_5021019648" description="Semaphorin-4G" evidence="40">
    <location>
        <begin position="18"/>
        <end position="1685"/>
    </location>
</feature>
<dbReference type="PROSITE" id="PS51004">
    <property type="entry name" value="SEMA"/>
    <property type="match status" value="1"/>
</dbReference>
<evidence type="ECO:0000256" key="35">
    <source>
        <dbReference type="ARBA" id="ARBA00075552"/>
    </source>
</evidence>
<evidence type="ECO:0000256" key="18">
    <source>
        <dbReference type="ARBA" id="ARBA00022946"/>
    </source>
</evidence>
<dbReference type="InterPro" id="IPR027231">
    <property type="entry name" value="Semaphorin"/>
</dbReference>
<keyword evidence="22" id="KW-0472">Membrane</keyword>
<dbReference type="Pfam" id="PF01437">
    <property type="entry name" value="PSI"/>
    <property type="match status" value="1"/>
</dbReference>
<evidence type="ECO:0000256" key="39">
    <source>
        <dbReference type="SAM" id="MobiDB-lite"/>
    </source>
</evidence>
<evidence type="ECO:0000256" key="38">
    <source>
        <dbReference type="PROSITE-ProRule" id="PRU00352"/>
    </source>
</evidence>
<evidence type="ECO:0000256" key="36">
    <source>
        <dbReference type="ARBA" id="ARBA00075597"/>
    </source>
</evidence>
<dbReference type="InterPro" id="IPR002165">
    <property type="entry name" value="Plexin_repeat"/>
</dbReference>
<dbReference type="GO" id="GO:0005886">
    <property type="term" value="C:plasma membrane"/>
    <property type="evidence" value="ECO:0007669"/>
    <property type="project" value="UniProtKB-SubCell"/>
</dbReference>
<keyword evidence="23" id="KW-1015">Disulfide bond</keyword>
<feature type="region of interest" description="Disordered" evidence="39">
    <location>
        <begin position="735"/>
        <end position="786"/>
    </location>
</feature>
<evidence type="ECO:0000256" key="19">
    <source>
        <dbReference type="ARBA" id="ARBA00022989"/>
    </source>
</evidence>
<dbReference type="EMBL" id="RWIC01000189">
    <property type="protein sequence ID" value="TKC47910.1"/>
    <property type="molecule type" value="Genomic_DNA"/>
</dbReference>
<feature type="compositionally biased region" description="Basic and acidic residues" evidence="39">
    <location>
        <begin position="1666"/>
        <end position="1685"/>
    </location>
</feature>
<evidence type="ECO:0000256" key="5">
    <source>
        <dbReference type="ARBA" id="ARBA00022473"/>
    </source>
</evidence>
<comment type="subcellular location">
    <subcellularLocation>
        <location evidence="1">Cell membrane</location>
        <topology evidence="1">Single-pass type I membrane protein</topology>
    </subcellularLocation>
    <subcellularLocation>
        <location evidence="3">Mitochondrion inner membrane</location>
        <topology evidence="3">Peripheral membrane protein</topology>
    </subcellularLocation>
    <subcellularLocation>
        <location evidence="2">Mitochondrion matrix</location>
        <location evidence="2">Mitochondrion nucleoid</location>
    </subcellularLocation>
</comment>
<dbReference type="GO" id="GO:0043139">
    <property type="term" value="F:5'-3' DNA helicase activity"/>
    <property type="evidence" value="ECO:0007669"/>
    <property type="project" value="UniProtKB-EC"/>
</dbReference>